<feature type="compositionally biased region" description="Basic and acidic residues" evidence="1">
    <location>
        <begin position="148"/>
        <end position="181"/>
    </location>
</feature>
<feature type="compositionally biased region" description="Basic residues" evidence="1">
    <location>
        <begin position="1"/>
        <end position="12"/>
    </location>
</feature>
<name>A0A061BGV2_RHOTO</name>
<sequence length="367" mass="40384">MPAPSKRPRKHSPPPSPLLLPSHLTTLPSAPLRPSSSSTASGAQVQAWEATLLPSRLQWEVGVDAPEVVVWKGRVSRGEAEQEAEEEEGEEIEVRTDRYDILHLLPSTLSLPSSSSSAPPDPRGFTHLPPLHEDLFFLTPSERALVAHKERRRKVEEEREERVREVERLEREESERVRREGGEDEEPDATQLALMTRLHSTLSSSPNPSLLELRILANHSKDERFAFLREGGRWRSVWGEIRRGERGVDGRRKEGSGQVKADEAKKEGLAGLVGYGSDSEDEEEQEEEAGGRAEPEAEAGAGQAVANLADLDSAPDPPASANTGDTVGDAERRAKQALKAERAREWARKRREARDAAEAASESAPGS</sequence>
<feature type="region of interest" description="Disordered" evidence="1">
    <location>
        <begin position="245"/>
        <end position="367"/>
    </location>
</feature>
<feature type="region of interest" description="Disordered" evidence="1">
    <location>
        <begin position="1"/>
        <end position="45"/>
    </location>
</feature>
<feature type="region of interest" description="Disordered" evidence="1">
    <location>
        <begin position="108"/>
        <end position="127"/>
    </location>
</feature>
<feature type="compositionally biased region" description="Low complexity" evidence="1">
    <location>
        <begin position="108"/>
        <end position="118"/>
    </location>
</feature>
<feature type="compositionally biased region" description="Basic and acidic residues" evidence="1">
    <location>
        <begin position="329"/>
        <end position="357"/>
    </location>
</feature>
<dbReference type="EMBL" id="LK052959">
    <property type="protein sequence ID" value="CDR49198.1"/>
    <property type="molecule type" value="Genomic_DNA"/>
</dbReference>
<feature type="region of interest" description="Disordered" evidence="1">
    <location>
        <begin position="148"/>
        <end position="189"/>
    </location>
</feature>
<protein>
    <submittedName>
        <fullName evidence="2">RHTO0S24e00518g1_1</fullName>
    </submittedName>
</protein>
<reference evidence="2" key="1">
    <citation type="journal article" date="2014" name="Genome Announc.">
        <title>Draft genome sequence of Rhodosporidium toruloides CECT1137, an oleaginous yeast of biotechnological interest.</title>
        <authorList>
            <person name="Morin N."/>
            <person name="Calcas X."/>
            <person name="Devillers H."/>
            <person name="Durrens P."/>
            <person name="Sherman D.J."/>
            <person name="Nicaud J.-M."/>
            <person name="Neuveglise C."/>
        </authorList>
    </citation>
    <scope>NUCLEOTIDE SEQUENCE</scope>
    <source>
        <strain evidence="2">CECT1137</strain>
    </source>
</reference>
<proteinExistence type="predicted"/>
<feature type="compositionally biased region" description="Acidic residues" evidence="1">
    <location>
        <begin position="81"/>
        <end position="91"/>
    </location>
</feature>
<feature type="compositionally biased region" description="Low complexity" evidence="1">
    <location>
        <begin position="19"/>
        <end position="43"/>
    </location>
</feature>
<feature type="compositionally biased region" description="Low complexity" evidence="1">
    <location>
        <begin position="358"/>
        <end position="367"/>
    </location>
</feature>
<feature type="region of interest" description="Disordered" evidence="1">
    <location>
        <begin position="75"/>
        <end position="95"/>
    </location>
</feature>
<evidence type="ECO:0000256" key="1">
    <source>
        <dbReference type="SAM" id="MobiDB-lite"/>
    </source>
</evidence>
<accession>A0A061BGV2</accession>
<organism evidence="2">
    <name type="scientific">Rhodotorula toruloides</name>
    <name type="common">Yeast</name>
    <name type="synonym">Rhodosporidium toruloides</name>
    <dbReference type="NCBI Taxonomy" id="5286"/>
    <lineage>
        <taxon>Eukaryota</taxon>
        <taxon>Fungi</taxon>
        <taxon>Dikarya</taxon>
        <taxon>Basidiomycota</taxon>
        <taxon>Pucciniomycotina</taxon>
        <taxon>Microbotryomycetes</taxon>
        <taxon>Sporidiobolales</taxon>
        <taxon>Sporidiobolaceae</taxon>
        <taxon>Rhodotorula</taxon>
    </lineage>
</organism>
<feature type="compositionally biased region" description="Acidic residues" evidence="1">
    <location>
        <begin position="278"/>
        <end position="288"/>
    </location>
</feature>
<feature type="compositionally biased region" description="Basic and acidic residues" evidence="1">
    <location>
        <begin position="245"/>
        <end position="268"/>
    </location>
</feature>
<dbReference type="AlphaFoldDB" id="A0A061BGV2"/>
<evidence type="ECO:0000313" key="2">
    <source>
        <dbReference type="EMBL" id="CDR49198.1"/>
    </source>
</evidence>
<dbReference type="OrthoDB" id="2552978at2759"/>
<gene>
    <name evidence="2" type="ORF">RHTO0S_24e00518g</name>
</gene>